<evidence type="ECO:0000313" key="6">
    <source>
        <dbReference type="Proteomes" id="UP000282892"/>
    </source>
</evidence>
<dbReference type="CDD" id="cd00610">
    <property type="entry name" value="OAT_like"/>
    <property type="match status" value="1"/>
</dbReference>
<dbReference type="Pfam" id="PF00202">
    <property type="entry name" value="Aminotran_3"/>
    <property type="match status" value="1"/>
</dbReference>
<dbReference type="PANTHER" id="PTHR43094:SF1">
    <property type="entry name" value="AMINOTRANSFERASE CLASS-III"/>
    <property type="match status" value="1"/>
</dbReference>
<dbReference type="NCBIfam" id="NF004755">
    <property type="entry name" value="PRK06082.1"/>
    <property type="match status" value="1"/>
</dbReference>
<dbReference type="GO" id="GO:0030170">
    <property type="term" value="F:pyridoxal phosphate binding"/>
    <property type="evidence" value="ECO:0007669"/>
    <property type="project" value="InterPro"/>
</dbReference>
<dbReference type="Gene3D" id="3.90.1150.10">
    <property type="entry name" value="Aspartate Aminotransferase, domain 1"/>
    <property type="match status" value="1"/>
</dbReference>
<dbReference type="STRING" id="1193713.GCA_001636315_00215"/>
<protein>
    <submittedName>
        <fullName evidence="5">Aspartate aminotransferase family protein</fullName>
    </submittedName>
</protein>
<dbReference type="FunFam" id="3.40.640.10:FF:000004">
    <property type="entry name" value="Acetylornithine aminotransferase"/>
    <property type="match status" value="1"/>
</dbReference>
<dbReference type="KEGG" id="nmk:CHR53_16935"/>
<organism evidence="5 6">
    <name type="scientific">Neobacillus mesonae</name>
    <dbReference type="NCBI Taxonomy" id="1193713"/>
    <lineage>
        <taxon>Bacteria</taxon>
        <taxon>Bacillati</taxon>
        <taxon>Bacillota</taxon>
        <taxon>Bacilli</taxon>
        <taxon>Bacillales</taxon>
        <taxon>Bacillaceae</taxon>
        <taxon>Neobacillus</taxon>
    </lineage>
</organism>
<accession>A0A3Q9QZU7</accession>
<sequence length="454" mass="51067">MKLNSESLRTEGDVNLSQNRDIWQKNHLSEEAFQLLEEDSRYYLQQSLSTPCLNVIEKSYGIYLEDIDGRKYMDFHGNSVHQVGYGNEYVVKAVKEQLDTLPFSPRRYTNKPAIKLAKKLAELSPGNLNKVLFAPGGTSAVSMALKLVRKATGKYKTISMWDSFHGATLDAISVGGEAVFRSGMGPLLPGSLHVMPYNSYRCLLGECNKCPFKCLDYLEYVLEREGEVGALILEPIRCTDVQVPPKEYHQRLRQICDRYNMLLIYDEIPTALGRTGKMFAFEHYGIVPDIVLLGKGMGGGIFPMAAMLVRDDLDVAADIALGHYTHEKSTLGCAAALAVLQYIEEHQLLEHANKMGNYMKVRLKNMQKQIEMIGDVRGIGLLYGVELVNDRQSKEKAINEAEKVMYKCMDNGLSFKISQGNVLTLSPPLVISDQELERAMDILEQSLREIERFS</sequence>
<evidence type="ECO:0000256" key="3">
    <source>
        <dbReference type="ARBA" id="ARBA00022898"/>
    </source>
</evidence>
<evidence type="ECO:0000256" key="2">
    <source>
        <dbReference type="ARBA" id="ARBA00008954"/>
    </source>
</evidence>
<dbReference type="Proteomes" id="UP000282892">
    <property type="component" value="Chromosome"/>
</dbReference>
<gene>
    <name evidence="5" type="ORF">CHR53_16935</name>
</gene>
<dbReference type="OrthoDB" id="9807885at2"/>
<dbReference type="InterPro" id="IPR015424">
    <property type="entry name" value="PyrdxlP-dep_Trfase"/>
</dbReference>
<keyword evidence="5" id="KW-0808">Transferase</keyword>
<dbReference type="Gene3D" id="3.40.640.10">
    <property type="entry name" value="Type I PLP-dependent aspartate aminotransferase-like (Major domain)"/>
    <property type="match status" value="1"/>
</dbReference>
<dbReference type="GO" id="GO:0008483">
    <property type="term" value="F:transaminase activity"/>
    <property type="evidence" value="ECO:0007669"/>
    <property type="project" value="UniProtKB-KW"/>
</dbReference>
<dbReference type="RefSeq" id="WP_127487639.1">
    <property type="nucleotide sequence ID" value="NZ_CP022572.1"/>
</dbReference>
<comment type="similarity">
    <text evidence="2 4">Belongs to the class-III pyridoxal-phosphate-dependent aminotransferase family.</text>
</comment>
<dbReference type="PANTHER" id="PTHR43094">
    <property type="entry name" value="AMINOTRANSFERASE"/>
    <property type="match status" value="1"/>
</dbReference>
<dbReference type="PROSITE" id="PS00600">
    <property type="entry name" value="AA_TRANSFER_CLASS_3"/>
    <property type="match status" value="1"/>
</dbReference>
<name>A0A3Q9QZU7_9BACI</name>
<dbReference type="EMBL" id="CP022572">
    <property type="protein sequence ID" value="AZU62812.1"/>
    <property type="molecule type" value="Genomic_DNA"/>
</dbReference>
<dbReference type="InterPro" id="IPR049704">
    <property type="entry name" value="Aminotrans_3_PPA_site"/>
</dbReference>
<comment type="cofactor">
    <cofactor evidence="1">
        <name>pyridoxal 5'-phosphate</name>
        <dbReference type="ChEBI" id="CHEBI:597326"/>
    </cofactor>
</comment>
<dbReference type="InterPro" id="IPR015421">
    <property type="entry name" value="PyrdxlP-dep_Trfase_major"/>
</dbReference>
<evidence type="ECO:0000313" key="5">
    <source>
        <dbReference type="EMBL" id="AZU62812.1"/>
    </source>
</evidence>
<evidence type="ECO:0000256" key="4">
    <source>
        <dbReference type="RuleBase" id="RU003560"/>
    </source>
</evidence>
<proteinExistence type="inferred from homology"/>
<dbReference type="InterPro" id="IPR005814">
    <property type="entry name" value="Aminotrans_3"/>
</dbReference>
<keyword evidence="3 4" id="KW-0663">Pyridoxal phosphate</keyword>
<dbReference type="SUPFAM" id="SSF53383">
    <property type="entry name" value="PLP-dependent transferases"/>
    <property type="match status" value="1"/>
</dbReference>
<reference evidence="5 6" key="1">
    <citation type="submission" date="2017-07" db="EMBL/GenBank/DDBJ databases">
        <title>The complete genome sequence of Bacillus mesonae strain H20-5, an efficient strain improving plant abiotic stress resistance.</title>
        <authorList>
            <person name="Kim S.Y."/>
            <person name="Song H."/>
            <person name="Sang M.K."/>
            <person name="Weon H.-Y."/>
            <person name="Song J."/>
        </authorList>
    </citation>
    <scope>NUCLEOTIDE SEQUENCE [LARGE SCALE GENOMIC DNA]</scope>
    <source>
        <strain evidence="5 6">H20-5</strain>
    </source>
</reference>
<dbReference type="InterPro" id="IPR015422">
    <property type="entry name" value="PyrdxlP-dep_Trfase_small"/>
</dbReference>
<keyword evidence="6" id="KW-1185">Reference proteome</keyword>
<dbReference type="PIRSF" id="PIRSF000521">
    <property type="entry name" value="Transaminase_4ab_Lys_Orn"/>
    <property type="match status" value="1"/>
</dbReference>
<keyword evidence="5" id="KW-0032">Aminotransferase</keyword>
<evidence type="ECO:0000256" key="1">
    <source>
        <dbReference type="ARBA" id="ARBA00001933"/>
    </source>
</evidence>
<dbReference type="AlphaFoldDB" id="A0A3Q9QZU7"/>